<comment type="caution">
    <text evidence="2">The sequence shown here is derived from an EMBL/GenBank/DDBJ whole genome shotgun (WGS) entry which is preliminary data.</text>
</comment>
<gene>
    <name evidence="2" type="ORF">SNAT2548_LOCUS17261</name>
</gene>
<protein>
    <submittedName>
        <fullName evidence="2">Uncharacterized protein</fullName>
    </submittedName>
</protein>
<evidence type="ECO:0000313" key="2">
    <source>
        <dbReference type="EMBL" id="CAE7329861.1"/>
    </source>
</evidence>
<sequence>MISTSIDGTKVIHDLGDVSRYNLSFMPADRAASHATGPMGSDGPEGFLQAELAAVLKAATRGAASRATSSMGGSAAPQSDGSMTVAEELAAAALAAAAAAPPSTAATTEVSQDESLALPPLVNFTEMGATPTVVSIESAGEHGLLPAVEAPKGEEDRTPSAASGPGDAQQLGAEIAAKDLVMDITADQEALPAEVADALKAAAAGAASSATGSIEGTALAHGSDGTMTVAEQLAAAATAAMQVPPSTAAMESETSQDLPPMVSFPVVGGTPTVVSVESAGDHAGLALGDSSNEKRASQHPAGFC</sequence>
<name>A0A812PDL9_9DINO</name>
<accession>A0A812PDL9</accession>
<dbReference type="Proteomes" id="UP000604046">
    <property type="component" value="Unassembled WGS sequence"/>
</dbReference>
<organism evidence="2 3">
    <name type="scientific">Symbiodinium natans</name>
    <dbReference type="NCBI Taxonomy" id="878477"/>
    <lineage>
        <taxon>Eukaryota</taxon>
        <taxon>Sar</taxon>
        <taxon>Alveolata</taxon>
        <taxon>Dinophyceae</taxon>
        <taxon>Suessiales</taxon>
        <taxon>Symbiodiniaceae</taxon>
        <taxon>Symbiodinium</taxon>
    </lineage>
</organism>
<dbReference type="AlphaFoldDB" id="A0A812PDL9"/>
<evidence type="ECO:0000313" key="3">
    <source>
        <dbReference type="Proteomes" id="UP000604046"/>
    </source>
</evidence>
<dbReference type="EMBL" id="CAJNDS010002105">
    <property type="protein sequence ID" value="CAE7329861.1"/>
    <property type="molecule type" value="Genomic_DNA"/>
</dbReference>
<keyword evidence="3" id="KW-1185">Reference proteome</keyword>
<dbReference type="OrthoDB" id="10683125at2759"/>
<proteinExistence type="predicted"/>
<evidence type="ECO:0000256" key="1">
    <source>
        <dbReference type="SAM" id="MobiDB-lite"/>
    </source>
</evidence>
<feature type="region of interest" description="Disordered" evidence="1">
    <location>
        <begin position="283"/>
        <end position="304"/>
    </location>
</feature>
<reference evidence="2" key="1">
    <citation type="submission" date="2021-02" db="EMBL/GenBank/DDBJ databases">
        <authorList>
            <person name="Dougan E. K."/>
            <person name="Rhodes N."/>
            <person name="Thang M."/>
            <person name="Chan C."/>
        </authorList>
    </citation>
    <scope>NUCLEOTIDE SEQUENCE</scope>
</reference>